<keyword evidence="5" id="KW-0539">Nucleus</keyword>
<dbReference type="PROSITE" id="PS51370">
    <property type="entry name" value="R"/>
    <property type="match status" value="1"/>
</dbReference>
<dbReference type="InterPro" id="IPR017888">
    <property type="entry name" value="CYC/TB1_R_domain"/>
</dbReference>
<name>A0A2G5D7W4_AQUCA</name>
<feature type="domain" description="R" evidence="8">
    <location>
        <begin position="180"/>
        <end position="197"/>
    </location>
</feature>
<sequence>MNKYNYDRGGSGSGSGGGNGGGGESESIIVGNKKNSNLCEKNPRRRSIKKDRHTKIVTAQGPRDRRMRLSLDIARRFFMVQDMLGFDKASKTVEWLLTKSKEAIKELSRSVSHQSKLSCTGSVKSVSSASECEVVSGIDYMTTDEYLQQVNMSSEKSSGGVVKERRTKQTRKATFNPLAKESRAKARARARERTIEKIWSRSQHCPEVRHHKLHKIRSSSTSFEIGEESGSQSHDDLKSSMDVATETEPSSHSIDCQGSIQDIVDESFAVTNKASSPSIFDYHHDMEISQVLAPNNNSFPNFSGNTWDIDSSGTGSSYSFIMNMNLSPGNLHDHIITVAFPQTTTDTTSHSHCADIQFCRPWESYNNPSLFHC</sequence>
<evidence type="ECO:0008006" key="11">
    <source>
        <dbReference type="Google" id="ProtNLM"/>
    </source>
</evidence>
<dbReference type="PANTHER" id="PTHR31072">
    <property type="entry name" value="TRANSCRIPTION FACTOR TCP4-RELATED"/>
    <property type="match status" value="1"/>
</dbReference>
<evidence type="ECO:0000256" key="2">
    <source>
        <dbReference type="ARBA" id="ARBA00023015"/>
    </source>
</evidence>
<organism evidence="9 10">
    <name type="scientific">Aquilegia coerulea</name>
    <name type="common">Rocky mountain columbine</name>
    <dbReference type="NCBI Taxonomy" id="218851"/>
    <lineage>
        <taxon>Eukaryota</taxon>
        <taxon>Viridiplantae</taxon>
        <taxon>Streptophyta</taxon>
        <taxon>Embryophyta</taxon>
        <taxon>Tracheophyta</taxon>
        <taxon>Spermatophyta</taxon>
        <taxon>Magnoliopsida</taxon>
        <taxon>Ranunculales</taxon>
        <taxon>Ranunculaceae</taxon>
        <taxon>Thalictroideae</taxon>
        <taxon>Aquilegia</taxon>
    </lineage>
</organism>
<keyword evidence="2" id="KW-0805">Transcription regulation</keyword>
<dbReference type="EMBL" id="KZ305043">
    <property type="protein sequence ID" value="PIA39600.1"/>
    <property type="molecule type" value="Genomic_DNA"/>
</dbReference>
<dbReference type="GO" id="GO:0005634">
    <property type="term" value="C:nucleus"/>
    <property type="evidence" value="ECO:0007669"/>
    <property type="project" value="UniProtKB-SubCell"/>
</dbReference>
<keyword evidence="10" id="KW-1185">Reference proteome</keyword>
<evidence type="ECO:0000256" key="5">
    <source>
        <dbReference type="ARBA" id="ARBA00023242"/>
    </source>
</evidence>
<dbReference type="AlphaFoldDB" id="A0A2G5D7W4"/>
<proteinExistence type="predicted"/>
<gene>
    <name evidence="9" type="ORF">AQUCO_02600208v1</name>
</gene>
<feature type="region of interest" description="Disordered" evidence="6">
    <location>
        <begin position="210"/>
        <end position="255"/>
    </location>
</feature>
<dbReference type="OrthoDB" id="1896834at2759"/>
<feature type="compositionally biased region" description="Gly residues" evidence="6">
    <location>
        <begin position="9"/>
        <end position="24"/>
    </location>
</feature>
<dbReference type="GO" id="GO:0043565">
    <property type="term" value="F:sequence-specific DNA binding"/>
    <property type="evidence" value="ECO:0007669"/>
    <property type="project" value="TreeGrafter"/>
</dbReference>
<dbReference type="Pfam" id="PF03634">
    <property type="entry name" value="TCP"/>
    <property type="match status" value="1"/>
</dbReference>
<evidence type="ECO:0000256" key="4">
    <source>
        <dbReference type="ARBA" id="ARBA00023163"/>
    </source>
</evidence>
<reference evidence="9 10" key="1">
    <citation type="submission" date="2017-09" db="EMBL/GenBank/DDBJ databases">
        <title>WGS assembly of Aquilegia coerulea Goldsmith.</title>
        <authorList>
            <person name="Hodges S."/>
            <person name="Kramer E."/>
            <person name="Nordborg M."/>
            <person name="Tomkins J."/>
            <person name="Borevitz J."/>
            <person name="Derieg N."/>
            <person name="Yan J."/>
            <person name="Mihaltcheva S."/>
            <person name="Hayes R.D."/>
            <person name="Rokhsar D."/>
        </authorList>
    </citation>
    <scope>NUCLEOTIDE SEQUENCE [LARGE SCALE GENOMIC DNA]</scope>
    <source>
        <strain evidence="10">cv. Goldsmith</strain>
    </source>
</reference>
<dbReference type="Proteomes" id="UP000230069">
    <property type="component" value="Unassembled WGS sequence"/>
</dbReference>
<dbReference type="PANTHER" id="PTHR31072:SF226">
    <property type="entry name" value="TRANSCRIPTION FACTOR TCP18"/>
    <property type="match status" value="1"/>
</dbReference>
<evidence type="ECO:0000259" key="8">
    <source>
        <dbReference type="PROSITE" id="PS51370"/>
    </source>
</evidence>
<evidence type="ECO:0000259" key="7">
    <source>
        <dbReference type="PROSITE" id="PS51369"/>
    </source>
</evidence>
<keyword evidence="3" id="KW-0238">DNA-binding</keyword>
<evidence type="ECO:0000313" key="9">
    <source>
        <dbReference type="EMBL" id="PIA39600.1"/>
    </source>
</evidence>
<evidence type="ECO:0000256" key="6">
    <source>
        <dbReference type="SAM" id="MobiDB-lite"/>
    </source>
</evidence>
<feature type="domain" description="TCP" evidence="7">
    <location>
        <begin position="49"/>
        <end position="107"/>
    </location>
</feature>
<keyword evidence="4" id="KW-0804">Transcription</keyword>
<dbReference type="InParanoid" id="A0A2G5D7W4"/>
<dbReference type="InterPro" id="IPR017887">
    <property type="entry name" value="TF_TCP_subgr"/>
</dbReference>
<comment type="subcellular location">
    <subcellularLocation>
        <location evidence="1">Nucleus</location>
    </subcellularLocation>
</comment>
<evidence type="ECO:0000256" key="3">
    <source>
        <dbReference type="ARBA" id="ARBA00023125"/>
    </source>
</evidence>
<evidence type="ECO:0000313" key="10">
    <source>
        <dbReference type="Proteomes" id="UP000230069"/>
    </source>
</evidence>
<dbReference type="GO" id="GO:0003700">
    <property type="term" value="F:DNA-binding transcription factor activity"/>
    <property type="evidence" value="ECO:0007669"/>
    <property type="project" value="InterPro"/>
</dbReference>
<protein>
    <recommendedName>
        <fullName evidence="11">TCP domain-containing protein</fullName>
    </recommendedName>
</protein>
<evidence type="ECO:0000256" key="1">
    <source>
        <dbReference type="ARBA" id="ARBA00004123"/>
    </source>
</evidence>
<dbReference type="GO" id="GO:2000032">
    <property type="term" value="P:regulation of secondary shoot formation"/>
    <property type="evidence" value="ECO:0007669"/>
    <property type="project" value="TreeGrafter"/>
</dbReference>
<accession>A0A2G5D7W4</accession>
<dbReference type="STRING" id="218851.A0A2G5D7W4"/>
<dbReference type="InterPro" id="IPR005333">
    <property type="entry name" value="Transcription_factor_TCP"/>
</dbReference>
<dbReference type="PROSITE" id="PS51369">
    <property type="entry name" value="TCP"/>
    <property type="match status" value="1"/>
</dbReference>
<feature type="region of interest" description="Disordered" evidence="6">
    <location>
        <begin position="1"/>
        <end position="50"/>
    </location>
</feature>